<evidence type="ECO:0000313" key="3">
    <source>
        <dbReference type="Proteomes" id="UP001501697"/>
    </source>
</evidence>
<protein>
    <submittedName>
        <fullName evidence="2">Uncharacterized protein</fullName>
    </submittedName>
</protein>
<accession>A0ABP7A6V0</accession>
<feature type="region of interest" description="Disordered" evidence="1">
    <location>
        <begin position="1"/>
        <end position="43"/>
    </location>
</feature>
<name>A0ABP7A6V0_9MICO</name>
<evidence type="ECO:0000313" key="2">
    <source>
        <dbReference type="EMBL" id="GAA3625952.1"/>
    </source>
</evidence>
<dbReference type="InterPro" id="IPR057972">
    <property type="entry name" value="Terminase_7"/>
</dbReference>
<dbReference type="RefSeq" id="WP_344736319.1">
    <property type="nucleotide sequence ID" value="NZ_BAAAYU010000001.1"/>
</dbReference>
<dbReference type="EMBL" id="BAAAYU010000001">
    <property type="protein sequence ID" value="GAA3625952.1"/>
    <property type="molecule type" value="Genomic_DNA"/>
</dbReference>
<dbReference type="Proteomes" id="UP001501697">
    <property type="component" value="Unassembled WGS sequence"/>
</dbReference>
<feature type="compositionally biased region" description="Basic and acidic residues" evidence="1">
    <location>
        <begin position="12"/>
        <end position="41"/>
    </location>
</feature>
<keyword evidence="3" id="KW-1185">Reference proteome</keyword>
<evidence type="ECO:0000256" key="1">
    <source>
        <dbReference type="SAM" id="MobiDB-lite"/>
    </source>
</evidence>
<sequence>MPGRGPLPSAQRQRDRDNRRRASDTAHVTDDGELRGPDFPHDVIPTPHPATVAWWTTWRRAPQAQLFLSTDWQVLRRAARLQEDVMTSAKVSAAAVSELRLIEERLGATYADRLRARITVDTAPALAPVTELPGAGIAARLAASRAAQAADELDAPDDTEPPF</sequence>
<organism evidence="2 3">
    <name type="scientific">Microbacterium awajiense</name>
    <dbReference type="NCBI Taxonomy" id="415214"/>
    <lineage>
        <taxon>Bacteria</taxon>
        <taxon>Bacillati</taxon>
        <taxon>Actinomycetota</taxon>
        <taxon>Actinomycetes</taxon>
        <taxon>Micrococcales</taxon>
        <taxon>Microbacteriaceae</taxon>
        <taxon>Microbacterium</taxon>
    </lineage>
</organism>
<dbReference type="Pfam" id="PF25673">
    <property type="entry name" value="Terminase_7"/>
    <property type="match status" value="1"/>
</dbReference>
<reference evidence="3" key="1">
    <citation type="journal article" date="2019" name="Int. J. Syst. Evol. Microbiol.">
        <title>The Global Catalogue of Microorganisms (GCM) 10K type strain sequencing project: providing services to taxonomists for standard genome sequencing and annotation.</title>
        <authorList>
            <consortium name="The Broad Institute Genomics Platform"/>
            <consortium name="The Broad Institute Genome Sequencing Center for Infectious Disease"/>
            <person name="Wu L."/>
            <person name="Ma J."/>
        </authorList>
    </citation>
    <scope>NUCLEOTIDE SEQUENCE [LARGE SCALE GENOMIC DNA]</scope>
    <source>
        <strain evidence="3">JCM 16544</strain>
    </source>
</reference>
<gene>
    <name evidence="2" type="ORF">GCM10022200_05380</name>
</gene>
<comment type="caution">
    <text evidence="2">The sequence shown here is derived from an EMBL/GenBank/DDBJ whole genome shotgun (WGS) entry which is preliminary data.</text>
</comment>
<proteinExistence type="predicted"/>